<dbReference type="InterPro" id="IPR001926">
    <property type="entry name" value="TrpB-like_PALP"/>
</dbReference>
<dbReference type="EMBL" id="UINC01208806">
    <property type="protein sequence ID" value="SVE31534.1"/>
    <property type="molecule type" value="Genomic_DNA"/>
</dbReference>
<feature type="non-terminal residue" evidence="5">
    <location>
        <position position="104"/>
    </location>
</feature>
<dbReference type="GO" id="GO:0006565">
    <property type="term" value="P:L-serine catabolic process"/>
    <property type="evidence" value="ECO:0007669"/>
    <property type="project" value="TreeGrafter"/>
</dbReference>
<dbReference type="AlphaFoldDB" id="A0A383CHD5"/>
<reference evidence="5" key="1">
    <citation type="submission" date="2018-05" db="EMBL/GenBank/DDBJ databases">
        <authorList>
            <person name="Lanie J.A."/>
            <person name="Ng W.-L."/>
            <person name="Kazmierczak K.M."/>
            <person name="Andrzejewski T.M."/>
            <person name="Davidsen T.M."/>
            <person name="Wayne K.J."/>
            <person name="Tettelin H."/>
            <person name="Glass J.I."/>
            <person name="Rusch D."/>
            <person name="Podicherti R."/>
            <person name="Tsui H.-C.T."/>
            <person name="Winkler M.E."/>
        </authorList>
    </citation>
    <scope>NUCLEOTIDE SEQUENCE</scope>
</reference>
<evidence type="ECO:0000256" key="3">
    <source>
        <dbReference type="ARBA" id="ARBA00023239"/>
    </source>
</evidence>
<dbReference type="GO" id="GO:0009097">
    <property type="term" value="P:isoleucine biosynthetic process"/>
    <property type="evidence" value="ECO:0007669"/>
    <property type="project" value="TreeGrafter"/>
</dbReference>
<keyword evidence="2" id="KW-0663">Pyridoxal phosphate</keyword>
<evidence type="ECO:0000259" key="4">
    <source>
        <dbReference type="Pfam" id="PF00291"/>
    </source>
</evidence>
<comment type="cofactor">
    <cofactor evidence="1">
        <name>pyridoxal 5'-phosphate</name>
        <dbReference type="ChEBI" id="CHEBI:597326"/>
    </cofactor>
</comment>
<dbReference type="PANTHER" id="PTHR48078:SF6">
    <property type="entry name" value="L-THREONINE DEHYDRATASE CATABOLIC TDCB"/>
    <property type="match status" value="1"/>
</dbReference>
<dbReference type="GO" id="GO:0006567">
    <property type="term" value="P:L-threonine catabolic process"/>
    <property type="evidence" value="ECO:0007669"/>
    <property type="project" value="TreeGrafter"/>
</dbReference>
<evidence type="ECO:0000256" key="1">
    <source>
        <dbReference type="ARBA" id="ARBA00001933"/>
    </source>
</evidence>
<name>A0A383CHD5_9ZZZZ</name>
<keyword evidence="3" id="KW-0456">Lyase</keyword>
<dbReference type="PANTHER" id="PTHR48078">
    <property type="entry name" value="THREONINE DEHYDRATASE, MITOCHONDRIAL-RELATED"/>
    <property type="match status" value="1"/>
</dbReference>
<gene>
    <name evidence="5" type="ORF">METZ01_LOCUS484388</name>
</gene>
<dbReference type="InterPro" id="IPR050147">
    <property type="entry name" value="Ser/Thr_Dehydratase"/>
</dbReference>
<sequence length="104" mass="10969">MDVLIVSVGGGGLIGGTAGYLKSVWPNLHVIGCSPENSAVMLHSIKAGRILDLESKPTLSDGTAGGVEENSITFPVCSDIIDESVLESEEEIKTAMVAYMEMER</sequence>
<dbReference type="InterPro" id="IPR036052">
    <property type="entry name" value="TrpB-like_PALP_sf"/>
</dbReference>
<feature type="domain" description="Tryptophan synthase beta chain-like PALP" evidence="4">
    <location>
        <begin position="2"/>
        <end position="101"/>
    </location>
</feature>
<dbReference type="GO" id="GO:0004794">
    <property type="term" value="F:threonine deaminase activity"/>
    <property type="evidence" value="ECO:0007669"/>
    <property type="project" value="TreeGrafter"/>
</dbReference>
<dbReference type="Pfam" id="PF00291">
    <property type="entry name" value="PALP"/>
    <property type="match status" value="1"/>
</dbReference>
<evidence type="ECO:0000256" key="2">
    <source>
        <dbReference type="ARBA" id="ARBA00022898"/>
    </source>
</evidence>
<accession>A0A383CHD5</accession>
<proteinExistence type="predicted"/>
<dbReference type="GO" id="GO:0003941">
    <property type="term" value="F:L-serine ammonia-lyase activity"/>
    <property type="evidence" value="ECO:0007669"/>
    <property type="project" value="TreeGrafter"/>
</dbReference>
<organism evidence="5">
    <name type="scientific">marine metagenome</name>
    <dbReference type="NCBI Taxonomy" id="408172"/>
    <lineage>
        <taxon>unclassified sequences</taxon>
        <taxon>metagenomes</taxon>
        <taxon>ecological metagenomes</taxon>
    </lineage>
</organism>
<evidence type="ECO:0000313" key="5">
    <source>
        <dbReference type="EMBL" id="SVE31534.1"/>
    </source>
</evidence>
<dbReference type="SUPFAM" id="SSF53686">
    <property type="entry name" value="Tryptophan synthase beta subunit-like PLP-dependent enzymes"/>
    <property type="match status" value="1"/>
</dbReference>
<dbReference type="Gene3D" id="3.40.50.1100">
    <property type="match status" value="1"/>
</dbReference>
<protein>
    <recommendedName>
        <fullName evidence="4">Tryptophan synthase beta chain-like PALP domain-containing protein</fullName>
    </recommendedName>
</protein>